<dbReference type="Proteomes" id="UP001500340">
    <property type="component" value="Unassembled WGS sequence"/>
</dbReference>
<keyword evidence="2" id="KW-1185">Reference proteome</keyword>
<organism evidence="1 2">
    <name type="scientific">Paenibacillus motobuensis</name>
    <dbReference type="NCBI Taxonomy" id="295324"/>
    <lineage>
        <taxon>Bacteria</taxon>
        <taxon>Bacillati</taxon>
        <taxon>Bacillota</taxon>
        <taxon>Bacilli</taxon>
        <taxon>Bacillales</taxon>
        <taxon>Paenibacillaceae</taxon>
        <taxon>Paenibacillus</taxon>
    </lineage>
</organism>
<evidence type="ECO:0000313" key="1">
    <source>
        <dbReference type="EMBL" id="GAA0385689.1"/>
    </source>
</evidence>
<dbReference type="EMBL" id="BAAACX010000007">
    <property type="protein sequence ID" value="GAA0385689.1"/>
    <property type="molecule type" value="Genomic_DNA"/>
</dbReference>
<protein>
    <submittedName>
        <fullName evidence="1">Uncharacterized protein</fullName>
    </submittedName>
</protein>
<sequence>MKRKSPSKLKLDILDANKGICVSACNASYEDIESLVIDPCLISLAYIQGFRGWDMRGQGEGRY</sequence>
<evidence type="ECO:0000313" key="2">
    <source>
        <dbReference type="Proteomes" id="UP001500340"/>
    </source>
</evidence>
<gene>
    <name evidence="1" type="ORF">GCM10008933_15940</name>
</gene>
<accession>A0ABP3HZF6</accession>
<name>A0ABP3HZF6_9BACL</name>
<comment type="caution">
    <text evidence="1">The sequence shown here is derived from an EMBL/GenBank/DDBJ whole genome shotgun (WGS) entry which is preliminary data.</text>
</comment>
<proteinExistence type="predicted"/>
<reference evidence="2" key="1">
    <citation type="journal article" date="2019" name="Int. J. Syst. Evol. Microbiol.">
        <title>The Global Catalogue of Microorganisms (GCM) 10K type strain sequencing project: providing services to taxonomists for standard genome sequencing and annotation.</title>
        <authorList>
            <consortium name="The Broad Institute Genomics Platform"/>
            <consortium name="The Broad Institute Genome Sequencing Center for Infectious Disease"/>
            <person name="Wu L."/>
            <person name="Ma J."/>
        </authorList>
    </citation>
    <scope>NUCLEOTIDE SEQUENCE [LARGE SCALE GENOMIC DNA]</scope>
    <source>
        <strain evidence="2">JCM 12774</strain>
    </source>
</reference>